<keyword evidence="14" id="KW-1185">Reference proteome</keyword>
<comment type="catalytic activity">
    <reaction evidence="1">
        <text>N-acetyl-alpha-D-glucosamine 1-phosphate = N-acetyl-D-glucosamine 6-phosphate</text>
        <dbReference type="Rhea" id="RHEA:23804"/>
        <dbReference type="ChEBI" id="CHEBI:57513"/>
        <dbReference type="ChEBI" id="CHEBI:57776"/>
        <dbReference type="EC" id="5.4.2.3"/>
    </reaction>
</comment>
<evidence type="ECO:0000256" key="9">
    <source>
        <dbReference type="ARBA" id="ARBA00023277"/>
    </source>
</evidence>
<evidence type="ECO:0000256" key="4">
    <source>
        <dbReference type="ARBA" id="ARBA00010231"/>
    </source>
</evidence>
<dbReference type="Gene3D" id="3.40.120.10">
    <property type="entry name" value="Alpha-D-Glucose-1,6-Bisphosphate, subunit A, domain 3"/>
    <property type="match status" value="2"/>
</dbReference>
<dbReference type="InterPro" id="IPR016055">
    <property type="entry name" value="A-D-PHexomutase_a/b/a-I/II/III"/>
</dbReference>
<dbReference type="PANTHER" id="PTHR45955">
    <property type="entry name" value="PHOSPHOACETYLGLUCOSAMINE MUTASE"/>
    <property type="match status" value="1"/>
</dbReference>
<dbReference type="InterPro" id="IPR043502">
    <property type="entry name" value="DNA/RNA_pol_sf"/>
</dbReference>
<dbReference type="SUPFAM" id="SSF53738">
    <property type="entry name" value="Phosphoglucomutase, first 3 domains"/>
    <property type="match status" value="3"/>
</dbReference>
<dbReference type="PROSITE" id="PS50878">
    <property type="entry name" value="RT_POL"/>
    <property type="match status" value="1"/>
</dbReference>
<name>A0A6H5IIT9_9HYME</name>
<evidence type="ECO:0000256" key="1">
    <source>
        <dbReference type="ARBA" id="ARBA00000558"/>
    </source>
</evidence>
<gene>
    <name evidence="13" type="ORF">TBRA_LOCUS9263</name>
</gene>
<dbReference type="GO" id="GO:0071897">
    <property type="term" value="P:DNA biosynthetic process"/>
    <property type="evidence" value="ECO:0007669"/>
    <property type="project" value="UniProtKB-ARBA"/>
</dbReference>
<dbReference type="CDD" id="cd01650">
    <property type="entry name" value="RT_nLTR_like"/>
    <property type="match status" value="1"/>
</dbReference>
<keyword evidence="7" id="KW-0460">Magnesium</keyword>
<keyword evidence="9" id="KW-0119">Carbohydrate metabolism</keyword>
<dbReference type="FunFam" id="3.40.120.10:FF:000023">
    <property type="entry name" value="Phosphoacetylglucosamine mutase"/>
    <property type="match status" value="1"/>
</dbReference>
<dbReference type="InterPro" id="IPR049022">
    <property type="entry name" value="AMG1_III"/>
</dbReference>
<dbReference type="Pfam" id="PF00078">
    <property type="entry name" value="RVT_1"/>
    <property type="match status" value="1"/>
</dbReference>
<dbReference type="EMBL" id="CADCXV010000854">
    <property type="protein sequence ID" value="CAB0037434.1"/>
    <property type="molecule type" value="Genomic_DNA"/>
</dbReference>
<dbReference type="InterPro" id="IPR005844">
    <property type="entry name" value="A-D-PHexomutase_a/b/a-I"/>
</dbReference>
<dbReference type="GO" id="GO:0006048">
    <property type="term" value="P:UDP-N-acetylglucosamine biosynthetic process"/>
    <property type="evidence" value="ECO:0007669"/>
    <property type="project" value="TreeGrafter"/>
</dbReference>
<dbReference type="FunFam" id="3.40.120.10:FF:000013">
    <property type="entry name" value="Phosphoacetylglucosamine mutase"/>
    <property type="match status" value="1"/>
</dbReference>
<dbReference type="OrthoDB" id="1928at2759"/>
<evidence type="ECO:0000256" key="11">
    <source>
        <dbReference type="ARBA" id="ARBA00032065"/>
    </source>
</evidence>
<dbReference type="Pfam" id="PF02878">
    <property type="entry name" value="PGM_PMM_I"/>
    <property type="match status" value="2"/>
</dbReference>
<sequence length="902" mass="100936">MQAGVVNSYDFKLVEELAKSKHRKCYDGFIQYGTAGFRMKANILEHVVFRMGLLTALRSQFKKATIGLMITASHNPEEDNGVKLVDPSGEMLESSWEKIATQLANVEDVEICNTLRQIIKEKNIDTNFSASVMIGRDTRNSSYALSLAAINGAKAMNGTIQNLEIVTTPQLHYMVVCTNTNGVYGDPSIDGYYEKISTAFQTVAKNTECNNSLYTPKIQFDAANGVGGIAIQEFKKRLNGVLEIDIYNNGNGQLNYMCGADFVKVQQKPPKNVPLNPGMRCVSVDGDADRVIYYYTDEKNDFHLLDGDKIATLIAGYFKELLLESNLSLQLGLVQTAYANGASTEYISEILKVPVACVSTGVKHLHHKALDFDIGVYFEANGHGTVVFKKTAMEKIQSTVKETKRIFEVRFFAWCGRACARGGAGTTQKEDPGYVISLRSAGKILERIICDRLEAFTERPGGLSERHYGFRKGRSTIDAIEDIVSTARYAVAGRKWHRGTKKYCAVVTLDVRNAFNSARWDNILAALRRLPVPDYLLRIIASYFSARVLDFTTDDGPESYEVTAGVPQGSVLGPILWNVMYDAILRLNFDGDVRIVGFADDIAVVAVAKHLWQIEHDLNAAILQVRGALQALSLQTADQKTEALLITSRKKVETITITVSDHSIRSSPSIRYLGLHIDAKLKFDHHLRTVSAKAAGVIGTLAKIMPNSGGPRSSRRKLYAHVVDTILLYGAPIWSTAAQKRAYIRQAESAHRRACLRVIGGRPHVSYEATYVLAGIPPLALLADERARLYSRRREDAKDEERLATLSKWQEAWDRSTKARWTHRLIPNIRTWIERRHGELNYHLTQLLTGQGFFKHHSQRYDHNQSAQCPVCPTSIENAEHVFYHCPRFSGERERDYMPYCT</sequence>
<dbReference type="EC" id="5.4.2.3" evidence="5"/>
<dbReference type="GO" id="GO:0005975">
    <property type="term" value="P:carbohydrate metabolic process"/>
    <property type="evidence" value="ECO:0007669"/>
    <property type="project" value="InterPro"/>
</dbReference>
<evidence type="ECO:0000256" key="5">
    <source>
        <dbReference type="ARBA" id="ARBA00012731"/>
    </source>
</evidence>
<evidence type="ECO:0000256" key="3">
    <source>
        <dbReference type="ARBA" id="ARBA00004865"/>
    </source>
</evidence>
<organism evidence="13 14">
    <name type="scientific">Trichogramma brassicae</name>
    <dbReference type="NCBI Taxonomy" id="86971"/>
    <lineage>
        <taxon>Eukaryota</taxon>
        <taxon>Metazoa</taxon>
        <taxon>Ecdysozoa</taxon>
        <taxon>Arthropoda</taxon>
        <taxon>Hexapoda</taxon>
        <taxon>Insecta</taxon>
        <taxon>Pterygota</taxon>
        <taxon>Neoptera</taxon>
        <taxon>Endopterygota</taxon>
        <taxon>Hymenoptera</taxon>
        <taxon>Apocrita</taxon>
        <taxon>Proctotrupomorpha</taxon>
        <taxon>Chalcidoidea</taxon>
        <taxon>Trichogrammatidae</taxon>
        <taxon>Trichogramma</taxon>
    </lineage>
</organism>
<dbReference type="SUPFAM" id="SSF56672">
    <property type="entry name" value="DNA/RNA polymerases"/>
    <property type="match status" value="1"/>
</dbReference>
<dbReference type="InterPro" id="IPR049023">
    <property type="entry name" value="AMG1_II"/>
</dbReference>
<dbReference type="InterPro" id="IPR016066">
    <property type="entry name" value="A-D-PHexomutase_CS"/>
</dbReference>
<dbReference type="PROSITE" id="PS00710">
    <property type="entry name" value="PGM_PMM"/>
    <property type="match status" value="1"/>
</dbReference>
<evidence type="ECO:0000256" key="6">
    <source>
        <dbReference type="ARBA" id="ARBA00022723"/>
    </source>
</evidence>
<accession>A0A6H5IIT9</accession>
<proteinExistence type="inferred from homology"/>
<evidence type="ECO:0000313" key="14">
    <source>
        <dbReference type="Proteomes" id="UP000479190"/>
    </source>
</evidence>
<dbReference type="GO" id="GO:0004610">
    <property type="term" value="F:phosphoacetylglucosamine mutase activity"/>
    <property type="evidence" value="ECO:0007669"/>
    <property type="project" value="UniProtKB-EC"/>
</dbReference>
<dbReference type="Proteomes" id="UP000479190">
    <property type="component" value="Unassembled WGS sequence"/>
</dbReference>
<evidence type="ECO:0000256" key="8">
    <source>
        <dbReference type="ARBA" id="ARBA00023235"/>
    </source>
</evidence>
<evidence type="ECO:0000256" key="7">
    <source>
        <dbReference type="ARBA" id="ARBA00022842"/>
    </source>
</evidence>
<dbReference type="Pfam" id="PF21405">
    <property type="entry name" value="AMG1_II"/>
    <property type="match status" value="1"/>
</dbReference>
<dbReference type="GO" id="GO:0000287">
    <property type="term" value="F:magnesium ion binding"/>
    <property type="evidence" value="ECO:0007669"/>
    <property type="project" value="InterPro"/>
</dbReference>
<dbReference type="AlphaFoldDB" id="A0A6H5IIT9"/>
<reference evidence="13 14" key="1">
    <citation type="submission" date="2020-02" db="EMBL/GenBank/DDBJ databases">
        <authorList>
            <person name="Ferguson B K."/>
        </authorList>
    </citation>
    <scope>NUCLEOTIDE SEQUENCE [LARGE SCALE GENOMIC DNA]</scope>
</reference>
<comment type="cofactor">
    <cofactor evidence="2">
        <name>Mg(2+)</name>
        <dbReference type="ChEBI" id="CHEBI:18420"/>
    </cofactor>
</comment>
<evidence type="ECO:0000256" key="10">
    <source>
        <dbReference type="ARBA" id="ARBA00031926"/>
    </source>
</evidence>
<keyword evidence="6" id="KW-0479">Metal-binding</keyword>
<evidence type="ECO:0000313" key="13">
    <source>
        <dbReference type="EMBL" id="CAB0037434.1"/>
    </source>
</evidence>
<dbReference type="PANTHER" id="PTHR45955:SF1">
    <property type="entry name" value="PHOSPHOACETYLGLUCOSAMINE MUTASE"/>
    <property type="match status" value="1"/>
</dbReference>
<dbReference type="Pfam" id="PF21404">
    <property type="entry name" value="AMG1_III"/>
    <property type="match status" value="1"/>
</dbReference>
<keyword evidence="8" id="KW-0413">Isomerase</keyword>
<evidence type="ECO:0000256" key="2">
    <source>
        <dbReference type="ARBA" id="ARBA00001946"/>
    </source>
</evidence>
<dbReference type="InterPro" id="IPR000477">
    <property type="entry name" value="RT_dom"/>
</dbReference>
<comment type="similarity">
    <text evidence="4">Belongs to the phosphohexose mutase family.</text>
</comment>
<feature type="non-terminal residue" evidence="13">
    <location>
        <position position="902"/>
    </location>
</feature>
<evidence type="ECO:0000259" key="12">
    <source>
        <dbReference type="PROSITE" id="PS50878"/>
    </source>
</evidence>
<feature type="domain" description="Reverse transcriptase" evidence="12">
    <location>
        <begin position="393"/>
        <end position="677"/>
    </location>
</feature>
<comment type="pathway">
    <text evidence="3">Nucleotide-sugar biosynthesis; UDP-N-acetyl-alpha-D-glucosamine biosynthesis; N-acetyl-alpha-D-glucosamine 1-phosphate from alpha-D-glucosamine 6-phosphate (route I): step 2/2.</text>
</comment>
<protein>
    <recommendedName>
        <fullName evidence="5">phosphoacetylglucosamine mutase</fullName>
        <ecNumber evidence="5">5.4.2.3</ecNumber>
    </recommendedName>
    <alternativeName>
        <fullName evidence="11">Acetylglucosamine phosphomutase</fullName>
    </alternativeName>
    <alternativeName>
        <fullName evidence="10">N-acetylglucosamine-phosphate mutase</fullName>
    </alternativeName>
</protein>